<gene>
    <name evidence="1" type="ORF">TNCT_447391</name>
</gene>
<accession>A0A8X6G6T1</accession>
<dbReference type="AlphaFoldDB" id="A0A8X6G6T1"/>
<dbReference type="Proteomes" id="UP000887116">
    <property type="component" value="Unassembled WGS sequence"/>
</dbReference>
<name>A0A8X6G6T1_TRICU</name>
<evidence type="ECO:0000313" key="2">
    <source>
        <dbReference type="Proteomes" id="UP000887116"/>
    </source>
</evidence>
<protein>
    <submittedName>
        <fullName evidence="1">Uncharacterized protein</fullName>
    </submittedName>
</protein>
<evidence type="ECO:0000313" key="1">
    <source>
        <dbReference type="EMBL" id="GFQ98215.1"/>
    </source>
</evidence>
<organism evidence="1 2">
    <name type="scientific">Trichonephila clavata</name>
    <name type="common">Joro spider</name>
    <name type="synonym">Nephila clavata</name>
    <dbReference type="NCBI Taxonomy" id="2740835"/>
    <lineage>
        <taxon>Eukaryota</taxon>
        <taxon>Metazoa</taxon>
        <taxon>Ecdysozoa</taxon>
        <taxon>Arthropoda</taxon>
        <taxon>Chelicerata</taxon>
        <taxon>Arachnida</taxon>
        <taxon>Araneae</taxon>
        <taxon>Araneomorphae</taxon>
        <taxon>Entelegynae</taxon>
        <taxon>Araneoidea</taxon>
        <taxon>Nephilidae</taxon>
        <taxon>Trichonephila</taxon>
    </lineage>
</organism>
<sequence length="105" mass="11556">MKLAKLFTTKTLPSIGSVSILPRDSLQATGNQLKHGDAPYPVRQFLFGTRESCWRYIGNPIRPGLVDAPVRCQPPNPRDAPLNARLMMPQLVIGVISLARYVDAA</sequence>
<comment type="caution">
    <text evidence="1">The sequence shown here is derived from an EMBL/GenBank/DDBJ whole genome shotgun (WGS) entry which is preliminary data.</text>
</comment>
<reference evidence="1" key="1">
    <citation type="submission" date="2020-07" db="EMBL/GenBank/DDBJ databases">
        <title>Multicomponent nature underlies the extraordinary mechanical properties of spider dragline silk.</title>
        <authorList>
            <person name="Kono N."/>
            <person name="Nakamura H."/>
            <person name="Mori M."/>
            <person name="Yoshida Y."/>
            <person name="Ohtoshi R."/>
            <person name="Malay A.D."/>
            <person name="Moran D.A.P."/>
            <person name="Tomita M."/>
            <person name="Numata K."/>
            <person name="Arakawa K."/>
        </authorList>
    </citation>
    <scope>NUCLEOTIDE SEQUENCE</scope>
</reference>
<dbReference type="EMBL" id="BMAO01024859">
    <property type="protein sequence ID" value="GFQ98215.1"/>
    <property type="molecule type" value="Genomic_DNA"/>
</dbReference>
<keyword evidence="2" id="KW-1185">Reference proteome</keyword>
<proteinExistence type="predicted"/>